<dbReference type="InterPro" id="IPR036259">
    <property type="entry name" value="MFS_trans_sf"/>
</dbReference>
<keyword evidence="1" id="KW-0472">Membrane</keyword>
<feature type="non-terminal residue" evidence="2">
    <location>
        <position position="1"/>
    </location>
</feature>
<evidence type="ECO:0000313" key="2">
    <source>
        <dbReference type="EMBL" id="KKL19786.1"/>
    </source>
</evidence>
<dbReference type="EMBL" id="LAZR01038354">
    <property type="protein sequence ID" value="KKL19786.1"/>
    <property type="molecule type" value="Genomic_DNA"/>
</dbReference>
<protein>
    <submittedName>
        <fullName evidence="2">Uncharacterized protein</fullName>
    </submittedName>
</protein>
<evidence type="ECO:0000256" key="1">
    <source>
        <dbReference type="SAM" id="Phobius"/>
    </source>
</evidence>
<organism evidence="2">
    <name type="scientific">marine sediment metagenome</name>
    <dbReference type="NCBI Taxonomy" id="412755"/>
    <lineage>
        <taxon>unclassified sequences</taxon>
        <taxon>metagenomes</taxon>
        <taxon>ecological metagenomes</taxon>
    </lineage>
</organism>
<dbReference type="SUPFAM" id="SSF103473">
    <property type="entry name" value="MFS general substrate transporter"/>
    <property type="match status" value="1"/>
</dbReference>
<feature type="transmembrane region" description="Helical" evidence="1">
    <location>
        <begin position="32"/>
        <end position="65"/>
    </location>
</feature>
<keyword evidence="1" id="KW-0812">Transmembrane</keyword>
<comment type="caution">
    <text evidence="2">The sequence shown here is derived from an EMBL/GenBank/DDBJ whole genome shotgun (WGS) entry which is preliminary data.</text>
</comment>
<keyword evidence="1" id="KW-1133">Transmembrane helix</keyword>
<sequence length="125" mass="13065">VSLGIALATVVSGLMSPLVGLAVERLGARPVLAAAAVGMGICFALLGLTWSLVYLYAMFALMAVWRAGTGKFRVSAAAAAGPRTDRASIAAPVPKVMRCLRVICALNDTRHLVSFRLPRPPDLSC</sequence>
<dbReference type="Gene3D" id="1.20.1250.20">
    <property type="entry name" value="MFS general substrate transporter like domains"/>
    <property type="match status" value="1"/>
</dbReference>
<proteinExistence type="predicted"/>
<dbReference type="AlphaFoldDB" id="A0A0F9DQ47"/>
<name>A0A0F9DQ47_9ZZZZ</name>
<accession>A0A0F9DQ47</accession>
<reference evidence="2" key="1">
    <citation type="journal article" date="2015" name="Nature">
        <title>Complex archaea that bridge the gap between prokaryotes and eukaryotes.</title>
        <authorList>
            <person name="Spang A."/>
            <person name="Saw J.H."/>
            <person name="Jorgensen S.L."/>
            <person name="Zaremba-Niedzwiedzka K."/>
            <person name="Martijn J."/>
            <person name="Lind A.E."/>
            <person name="van Eijk R."/>
            <person name="Schleper C."/>
            <person name="Guy L."/>
            <person name="Ettema T.J."/>
        </authorList>
    </citation>
    <scope>NUCLEOTIDE SEQUENCE</scope>
</reference>
<gene>
    <name evidence="2" type="ORF">LCGC14_2462000</name>
</gene>